<dbReference type="InterPro" id="IPR011009">
    <property type="entry name" value="Kinase-like_dom_sf"/>
</dbReference>
<feature type="region of interest" description="Disordered" evidence="1">
    <location>
        <begin position="1"/>
        <end position="21"/>
    </location>
</feature>
<dbReference type="OrthoDB" id="2722301at2759"/>
<dbReference type="Gene3D" id="1.10.510.10">
    <property type="entry name" value="Transferase(Phosphotransferase) domain 1"/>
    <property type="match status" value="1"/>
</dbReference>
<evidence type="ECO:0000313" key="3">
    <source>
        <dbReference type="EMBL" id="RXW11437.1"/>
    </source>
</evidence>
<dbReference type="PANTHER" id="PTHR44167">
    <property type="entry name" value="OVARIAN-SPECIFIC SERINE/THREONINE-PROTEIN KINASE LOK-RELATED"/>
    <property type="match status" value="1"/>
</dbReference>
<dbReference type="AlphaFoldDB" id="A0A4Q2CXB6"/>
<dbReference type="GO" id="GO:0004672">
    <property type="term" value="F:protein kinase activity"/>
    <property type="evidence" value="ECO:0007669"/>
    <property type="project" value="InterPro"/>
</dbReference>
<accession>A0A4Q2CXB6</accession>
<dbReference type="InterPro" id="IPR000719">
    <property type="entry name" value="Prot_kinase_dom"/>
</dbReference>
<comment type="caution">
    <text evidence="3">The sequence shown here is derived from an EMBL/GenBank/DDBJ whole genome shotgun (WGS) entry which is preliminary data.</text>
</comment>
<name>A0A4Q2CXB6_9AGAR</name>
<feature type="domain" description="Protein kinase" evidence="2">
    <location>
        <begin position="120"/>
        <end position="315"/>
    </location>
</feature>
<organism evidence="3 4">
    <name type="scientific">Candolleomyces aberdarensis</name>
    <dbReference type="NCBI Taxonomy" id="2316362"/>
    <lineage>
        <taxon>Eukaryota</taxon>
        <taxon>Fungi</taxon>
        <taxon>Dikarya</taxon>
        <taxon>Basidiomycota</taxon>
        <taxon>Agaricomycotina</taxon>
        <taxon>Agaricomycetes</taxon>
        <taxon>Agaricomycetidae</taxon>
        <taxon>Agaricales</taxon>
        <taxon>Agaricineae</taxon>
        <taxon>Psathyrellaceae</taxon>
        <taxon>Candolleomyces</taxon>
    </lineage>
</organism>
<reference evidence="3 4" key="1">
    <citation type="submission" date="2019-01" db="EMBL/GenBank/DDBJ databases">
        <title>Draft genome sequence of Psathyrella aberdarensis IHI B618.</title>
        <authorList>
            <person name="Buettner E."/>
            <person name="Kellner H."/>
        </authorList>
    </citation>
    <scope>NUCLEOTIDE SEQUENCE [LARGE SCALE GENOMIC DNA]</scope>
    <source>
        <strain evidence="3 4">IHI B618</strain>
    </source>
</reference>
<dbReference type="Pfam" id="PF00069">
    <property type="entry name" value="Pkinase"/>
    <property type="match status" value="1"/>
</dbReference>
<dbReference type="PANTHER" id="PTHR44167:SF24">
    <property type="entry name" value="SERINE_THREONINE-PROTEIN KINASE CHK2"/>
    <property type="match status" value="1"/>
</dbReference>
<evidence type="ECO:0000313" key="4">
    <source>
        <dbReference type="Proteomes" id="UP000290288"/>
    </source>
</evidence>
<gene>
    <name evidence="3" type="ORF">EST38_g14417</name>
</gene>
<dbReference type="EMBL" id="SDEE01001910">
    <property type="protein sequence ID" value="RXW11437.1"/>
    <property type="molecule type" value="Genomic_DNA"/>
</dbReference>
<evidence type="ECO:0000259" key="2">
    <source>
        <dbReference type="PROSITE" id="PS50011"/>
    </source>
</evidence>
<proteinExistence type="predicted"/>
<dbReference type="STRING" id="2316362.A0A4Q2CXB6"/>
<dbReference type="SUPFAM" id="SSF56112">
    <property type="entry name" value="Protein kinase-like (PK-like)"/>
    <property type="match status" value="1"/>
</dbReference>
<dbReference type="Proteomes" id="UP000290288">
    <property type="component" value="Unassembled WGS sequence"/>
</dbReference>
<keyword evidence="4" id="KW-1185">Reference proteome</keyword>
<protein>
    <recommendedName>
        <fullName evidence="2">Protein kinase domain-containing protein</fullName>
    </recommendedName>
</protein>
<feature type="non-terminal residue" evidence="3">
    <location>
        <position position="315"/>
    </location>
</feature>
<sequence length="315" mass="36248">MDDDLTIPFPFPDPGEGNGTGRDHEWLYARAQRRNQFWDSPTTLDWFKARGYTLYKRIPDHRDSPWLTAPQTANNETLVYANYPYSGHDSSSTDKSLPARCAIVKTVGVFKLHLTPNVYYFLSNVHEQGSVVFAQDEQRRHVAIKLVPKDTDELKIYEFIQQQDMKTLEENSILPVLEILHIKSHCFVVMPRWGGGSIIPEEYSCTGELLALVHSLLKGLAFLHNNGIAHRDLALSNVLCNHFSNEHAGGYFRSVSRRNRTLQFAIFDFDISIMVPPNASRSKFRLPYWRNWEGSAWVYDVDQGELDYDPFAYDV</sequence>
<dbReference type="GO" id="GO:0005524">
    <property type="term" value="F:ATP binding"/>
    <property type="evidence" value="ECO:0007669"/>
    <property type="project" value="InterPro"/>
</dbReference>
<evidence type="ECO:0000256" key="1">
    <source>
        <dbReference type="SAM" id="MobiDB-lite"/>
    </source>
</evidence>
<dbReference type="PROSITE" id="PS50011">
    <property type="entry name" value="PROTEIN_KINASE_DOM"/>
    <property type="match status" value="1"/>
</dbReference>